<evidence type="ECO:0000256" key="2">
    <source>
        <dbReference type="ARBA" id="ARBA00023445"/>
    </source>
</evidence>
<protein>
    <submittedName>
        <fullName evidence="5 7">NAD dependent epimerase/dehydratase</fullName>
    </submittedName>
</protein>
<dbReference type="OrthoDB" id="2735536at2759"/>
<dbReference type="RefSeq" id="XP_033574278.1">
    <property type="nucleotide sequence ID" value="XM_033728265.1"/>
</dbReference>
<keyword evidence="1" id="KW-0560">Oxidoreductase</keyword>
<reference evidence="7" key="2">
    <citation type="submission" date="2020-04" db="EMBL/GenBank/DDBJ databases">
        <authorList>
            <consortium name="NCBI Genome Project"/>
        </authorList>
    </citation>
    <scope>NUCLEOTIDE SEQUENCE</scope>
    <source>
        <strain evidence="7">CBS 304.34</strain>
    </source>
</reference>
<dbReference type="GO" id="GO:0016616">
    <property type="term" value="F:oxidoreductase activity, acting on the CH-OH group of donors, NAD or NADP as acceptor"/>
    <property type="evidence" value="ECO:0007669"/>
    <property type="project" value="TreeGrafter"/>
</dbReference>
<proteinExistence type="inferred from homology"/>
<evidence type="ECO:0000313" key="7">
    <source>
        <dbReference type="RefSeq" id="XP_033574278.1"/>
    </source>
</evidence>
<dbReference type="InterPro" id="IPR050425">
    <property type="entry name" value="NAD(P)_dehydrat-like"/>
</dbReference>
<dbReference type="SUPFAM" id="SSF51735">
    <property type="entry name" value="NAD(P)-binding Rossmann-fold domains"/>
    <property type="match status" value="1"/>
</dbReference>
<gene>
    <name evidence="5 7" type="ORF">BDZ99DRAFT_573171</name>
</gene>
<dbReference type="Gene3D" id="3.40.50.720">
    <property type="entry name" value="NAD(P)-binding Rossmann-like Domain"/>
    <property type="match status" value="1"/>
</dbReference>
<reference evidence="7" key="3">
    <citation type="submission" date="2025-04" db="UniProtKB">
        <authorList>
            <consortium name="RefSeq"/>
        </authorList>
    </citation>
    <scope>IDENTIFICATION</scope>
    <source>
        <strain evidence="7">CBS 304.34</strain>
    </source>
</reference>
<dbReference type="Pfam" id="PF01370">
    <property type="entry name" value="Epimerase"/>
    <property type="match status" value="1"/>
</dbReference>
<organism evidence="5">
    <name type="scientific">Mytilinidion resinicola</name>
    <dbReference type="NCBI Taxonomy" id="574789"/>
    <lineage>
        <taxon>Eukaryota</taxon>
        <taxon>Fungi</taxon>
        <taxon>Dikarya</taxon>
        <taxon>Ascomycota</taxon>
        <taxon>Pezizomycotina</taxon>
        <taxon>Dothideomycetes</taxon>
        <taxon>Pleosporomycetidae</taxon>
        <taxon>Mytilinidiales</taxon>
        <taxon>Mytilinidiaceae</taxon>
        <taxon>Mytilinidion</taxon>
    </lineage>
</organism>
<feature type="domain" description="NAD-dependent epimerase/dehydratase" evidence="4">
    <location>
        <begin position="10"/>
        <end position="257"/>
    </location>
</feature>
<dbReference type="EMBL" id="MU003705">
    <property type="protein sequence ID" value="KAF2807314.1"/>
    <property type="molecule type" value="Genomic_DNA"/>
</dbReference>
<feature type="region of interest" description="Disordered" evidence="3">
    <location>
        <begin position="349"/>
        <end position="372"/>
    </location>
</feature>
<dbReference type="GeneID" id="54469158"/>
<dbReference type="PANTHER" id="PTHR10366:SF564">
    <property type="entry name" value="STEROL-4-ALPHA-CARBOXYLATE 3-DEHYDROGENASE, DECARBOXYLATING"/>
    <property type="match status" value="1"/>
</dbReference>
<evidence type="ECO:0000256" key="3">
    <source>
        <dbReference type="SAM" id="MobiDB-lite"/>
    </source>
</evidence>
<dbReference type="AlphaFoldDB" id="A0A6A6YH35"/>
<comment type="similarity">
    <text evidence="2">Belongs to the NAD(P)-dependent epimerase/dehydratase family. Dihydroflavonol-4-reductase subfamily.</text>
</comment>
<dbReference type="Proteomes" id="UP000504636">
    <property type="component" value="Unplaced"/>
</dbReference>
<evidence type="ECO:0000256" key="1">
    <source>
        <dbReference type="ARBA" id="ARBA00023002"/>
    </source>
</evidence>
<dbReference type="InterPro" id="IPR001509">
    <property type="entry name" value="Epimerase_deHydtase"/>
</dbReference>
<reference evidence="5 7" key="1">
    <citation type="journal article" date="2020" name="Stud. Mycol.">
        <title>101 Dothideomycetes genomes: a test case for predicting lifestyles and emergence of pathogens.</title>
        <authorList>
            <person name="Haridas S."/>
            <person name="Albert R."/>
            <person name="Binder M."/>
            <person name="Bloem J."/>
            <person name="Labutti K."/>
            <person name="Salamov A."/>
            <person name="Andreopoulos B."/>
            <person name="Baker S."/>
            <person name="Barry K."/>
            <person name="Bills G."/>
            <person name="Bluhm B."/>
            <person name="Cannon C."/>
            <person name="Castanera R."/>
            <person name="Culley D."/>
            <person name="Daum C."/>
            <person name="Ezra D."/>
            <person name="Gonzalez J."/>
            <person name="Henrissat B."/>
            <person name="Kuo A."/>
            <person name="Liang C."/>
            <person name="Lipzen A."/>
            <person name="Lutzoni F."/>
            <person name="Magnuson J."/>
            <person name="Mondo S."/>
            <person name="Nolan M."/>
            <person name="Ohm R."/>
            <person name="Pangilinan J."/>
            <person name="Park H.-J."/>
            <person name="Ramirez L."/>
            <person name="Alfaro M."/>
            <person name="Sun H."/>
            <person name="Tritt A."/>
            <person name="Yoshinaga Y."/>
            <person name="Zwiers L.-H."/>
            <person name="Turgeon B."/>
            <person name="Goodwin S."/>
            <person name="Spatafora J."/>
            <person name="Crous P."/>
            <person name="Grigoriev I."/>
        </authorList>
    </citation>
    <scope>NUCLEOTIDE SEQUENCE</scope>
    <source>
        <strain evidence="5 7">CBS 304.34</strain>
    </source>
</reference>
<sequence>MGRESSCNLLITGATGHVGFRTLIHALNAGYTVRAAVRSQAKANTIISHPQIQALNLGSRLSFVIVPEITYPYAYDEATRGVKYVIHIASPLMTGGDEIPLNEHDSHFIQPAVLGTLSMLEAAKKSQTVRRVVITSSIVAITPVAQMEGYERRSTPVLPTDRVVFESGPYETEFAAYAASKVAALQEAEAWIKRERPSFDVIHLHPAFIEGRNDLATTPREAMKGTNAVVLGIALGKDFGSFAGATVHNDDVARVHVQSLLPHIPGNRSYILSQQTRWNDAKDIIKRSFPEAVAKRRLPNCGSATNIEIKFDSSLTERTFGFKHIGFEEQVESVVGHFLEIRTRRRTTMQATSSDRRGSALAAAGQEVRANA</sequence>
<name>A0A6A6YH35_9PEZI</name>
<evidence type="ECO:0000313" key="5">
    <source>
        <dbReference type="EMBL" id="KAF2807314.1"/>
    </source>
</evidence>
<dbReference type="InterPro" id="IPR036291">
    <property type="entry name" value="NAD(P)-bd_dom_sf"/>
</dbReference>
<dbReference type="PANTHER" id="PTHR10366">
    <property type="entry name" value="NAD DEPENDENT EPIMERASE/DEHYDRATASE"/>
    <property type="match status" value="1"/>
</dbReference>
<evidence type="ECO:0000259" key="4">
    <source>
        <dbReference type="Pfam" id="PF01370"/>
    </source>
</evidence>
<keyword evidence="6" id="KW-1185">Reference proteome</keyword>
<accession>A0A6A6YH35</accession>
<evidence type="ECO:0000313" key="6">
    <source>
        <dbReference type="Proteomes" id="UP000504636"/>
    </source>
</evidence>